<feature type="compositionally biased region" description="Polar residues" evidence="8">
    <location>
        <begin position="2502"/>
        <end position="2525"/>
    </location>
</feature>
<evidence type="ECO:0000313" key="10">
    <source>
        <dbReference type="EMBL" id="URE43699.1"/>
    </source>
</evidence>
<feature type="repeat" description="TPR" evidence="7">
    <location>
        <begin position="1790"/>
        <end position="1823"/>
    </location>
</feature>
<feature type="region of interest" description="Disordered" evidence="8">
    <location>
        <begin position="999"/>
        <end position="1023"/>
    </location>
</feature>
<dbReference type="GO" id="GO:0005634">
    <property type="term" value="C:nucleus"/>
    <property type="evidence" value="ECO:0007669"/>
    <property type="project" value="UniProtKB-SubCell"/>
</dbReference>
<dbReference type="InterPro" id="IPR019734">
    <property type="entry name" value="TPR_rpt"/>
</dbReference>
<feature type="region of interest" description="Disordered" evidence="8">
    <location>
        <begin position="591"/>
        <end position="622"/>
    </location>
</feature>
<dbReference type="Pfam" id="PF15044">
    <property type="entry name" value="CLU_N"/>
    <property type="match status" value="1"/>
</dbReference>
<feature type="compositionally biased region" description="Polar residues" evidence="8">
    <location>
        <begin position="2022"/>
        <end position="2044"/>
    </location>
</feature>
<dbReference type="PANTHER" id="PTHR12601:SF45">
    <property type="entry name" value="PROTEIN REDUCED CHLOROPLAST COVERAGE 3"/>
    <property type="match status" value="1"/>
</dbReference>
<dbReference type="Pfam" id="PF12807">
    <property type="entry name" value="eIF3_p135"/>
    <property type="match status" value="1"/>
</dbReference>
<feature type="compositionally biased region" description="Acidic residues" evidence="8">
    <location>
        <begin position="2082"/>
        <end position="2092"/>
    </location>
</feature>
<feature type="compositionally biased region" description="Low complexity" evidence="8">
    <location>
        <begin position="1"/>
        <end position="19"/>
    </location>
</feature>
<feature type="region of interest" description="Disordered" evidence="8">
    <location>
        <begin position="1"/>
        <end position="28"/>
    </location>
</feature>
<feature type="compositionally biased region" description="Basic and acidic residues" evidence="8">
    <location>
        <begin position="1351"/>
        <end position="1361"/>
    </location>
</feature>
<feature type="region of interest" description="Disordered" evidence="8">
    <location>
        <begin position="1487"/>
        <end position="1518"/>
    </location>
</feature>
<evidence type="ECO:0000256" key="7">
    <source>
        <dbReference type="PROSITE-ProRule" id="PRU00339"/>
    </source>
</evidence>
<reference evidence="10" key="1">
    <citation type="submission" date="2022-05" db="EMBL/GenBank/DDBJ databases">
        <title>The Musa troglodytarum L. genome provides insights into the mechanism of non-climacteric behaviour and enrichment of carotenoids.</title>
        <authorList>
            <person name="Wang J."/>
        </authorList>
    </citation>
    <scope>NUCLEOTIDE SEQUENCE</scope>
    <source>
        <tissue evidence="10">Leaf</tissue>
    </source>
</reference>
<dbReference type="InterPro" id="IPR025697">
    <property type="entry name" value="CLU_dom"/>
</dbReference>
<dbReference type="EMBL" id="CP097511">
    <property type="protein sequence ID" value="URE43699.1"/>
    <property type="molecule type" value="Genomic_DNA"/>
</dbReference>
<comment type="subcellular location">
    <subcellularLocation>
        <location evidence="2">Cytoplasm</location>
        <location evidence="2">Cytosol</location>
    </subcellularLocation>
    <subcellularLocation>
        <location evidence="1">Nucleus</location>
    </subcellularLocation>
</comment>
<feature type="compositionally biased region" description="Basic and acidic residues" evidence="8">
    <location>
        <begin position="2457"/>
        <end position="2466"/>
    </location>
</feature>
<feature type="compositionally biased region" description="Basic and acidic residues" evidence="8">
    <location>
        <begin position="727"/>
        <end position="740"/>
    </location>
</feature>
<keyword evidence="11" id="KW-1185">Reference proteome</keyword>
<dbReference type="GO" id="GO:0003729">
    <property type="term" value="F:mRNA binding"/>
    <property type="evidence" value="ECO:0007669"/>
    <property type="project" value="UniProtKB-ARBA"/>
</dbReference>
<name>A0A9E7LAL4_9LILI</name>
<feature type="compositionally biased region" description="Polar residues" evidence="8">
    <location>
        <begin position="2252"/>
        <end position="2263"/>
    </location>
</feature>
<feature type="region of interest" description="Disordered" evidence="8">
    <location>
        <begin position="2229"/>
        <end position="2281"/>
    </location>
</feature>
<feature type="compositionally biased region" description="Polar residues" evidence="8">
    <location>
        <begin position="1011"/>
        <end position="1020"/>
    </location>
</feature>
<sequence>MEVKDSSAATGTAAASLGSKDGVTGDEGHLADAEGLAKEAAFLFQGRRFQECVDVLNQLVQKKRDDPKIVHNIAVAEHYRDGCSDPRKLLDVLLKFKQGEDLACSSGEQTELGNRSVNNMVSGSKVNNPSDSGRIVYAEEFDTSVILLNIAVVLYHVHEYVQALSVLETLYQNIEPIDERIALHVCVLLLDVALACQDASKAADVIQYLEKSFGVGHVVGQGDIGSCIQHPSNQGLKVSITNNFSAPDASSTDSSGSINVPENALTRTLSDETLEYETLYSTLDTGTENLERPTPNDNSITSADQAASAIDLKLNLHLYKVRLLLLTRNLKAAKREIKLAMNIARFGDSSTALLLKSQLEYARGNHRKAIKLLMTSGNRSDPATLCIFNNNMGCIYHHLGKHHTSTLFFSKALKCSASLGCEKPMKLSTFSQDKSFFIVYNCGLQYLLCGRPLVAARCFDKARPVFYDKPIFWLRFAECCLSALEKGLLKKTGSSSSDGKEVKVHVVGSGRCRRLVIDDFSSEHRYSDCLGEGGLITSDGQHRLSLPFARRCLLNALYLLSKSEKVQSSGSLSRKEEDTYLATSANSKNLSHKNILSGNSKASNATSTPGTSTNGDSKETKGGILLNTTLQSSLSSYEEICRKEMNMIKQVVLGNLAYVELNLGNPLKALSAAKELQQLPGCSRMYAFLSHVYSAEALCYMNQPKEAAEHLSFYVSEKNEVQLPYSEEDREKWRTDRSGDGEESSGPPNVKTSEEIQGMMFMKPDEARGTLYVNLAAICAIQGNIEQASLLAKKALVALPNNPRAALAAIYVDLLLGRTQDAQVKLKHCRQAPQSHALPRAGGLEAKIEREIREGEQPLAVDLVRLSHGSEGWPWKRQQSQRVTVLMIRSSLPVVPTAVDVTVITPYESQVTLKGISTDRILDVRRLLSSSTGTCHLTNYSLVHVARGQRVTDGVEIVSLKPCVLRMVEEEYVREEQVVAHVRRLLDILACTTAFGKHKRQQQQRHAHSTIRPTSGSTSEAPIPAMSDKFDMAAIHPPPKLADFYDFFSFSHLPPPILFIRRREGGRSAGEGQEGDFFELEVRVCNGKLITVVASVKGFYMTGKRSIFCHSLVDLLQQLSTAFANVEIVLNTVSHQMQAYDSLMKAFADHNKFGNLPYGLRANTWLVPPIFVDSSAKCSSLPVEDEKWGGNGGGHGLDGKNVLRPWATEFSILAKIPCKTEEERLIRDRKAFLLHNLFVDTAIFKAVSTIRCLMNSNIGLSKLQRSSLHEEQIGDLSIVVKRDCSDASMKFEDKIDGSQLLDLCTEEVTRRNLLKGLTADESVAINDTRTLGVVIVKYCGYTATVKVSGHAKDSSSEKENINVDDQPDGGSNALNINSLRVLLPRSSTTEPSGGCQSSCDTNDMSSSRSLVRRVLGDCLRKFQKLPDCMERSIRWELGASWLQHLQQKDNSATVEPKDNIKDSSTEPIVKGLGKQFEQLKRIKKKTENAGTISENEDLSSNDKVARKTADSEELKQSDLEEAEEIRKFLPEEAFHHLKDSETGLHKKSIEELTKMAHKFYDDIALPKLVADFASLELSPVDGRTLTDFMHMRGLMMCSLGRVVELAEKLPHIQSICIHEMVTRSFKYIIRAVVAAVENFSDMSAAIAATLNVLVGTSKMEHDDNDMSSEYSLKMKWVETFLSKRFGWRIKDEFNHLRKFVILRGLCQKVGLELVARNYDMDSPNPFEKSDIISMVPVCKHVVLSSADGRNLLESSKAALDKGKLDDAVSFGTKALTKMIAVCGPYHRLTANAYSLLAVVLYHTGDFNQATIYQQKALDINERELGLDHPDTMKSYGDLSVFYYRLQHNELALKYVNRALYLLHFSCGLSHPNSAATYINVAMMEEGMGNVHIALRYLHEALKCNKRLLGPDHIQTAASYHAIAIALSMMEAYTLSVQHEQTTLQILQAKLGSEDLRTQDAVAWLEYFESKALEQQEAALRGIPKPDASIASKGHLSVSDLLDYINPDQDSKERDSRRKQRHPSNNSRSVHEQSITNIEAQNDKQLTIKEEPNQVREFKDNLPEKSKDHDSVVLCKFTQEDTVSPDESSDEGWQEATSKGRSGQVRRNLGPKRPDVRKLTLSNSQTASSTSASFKRKSLSPAAKMALRTSRTDPSNAGKTRKDGSLTSGEIANRSQIKTVDADTLSEQSTKASGSGRLAMVASKFVSYKEVAISPPGTILRLTLEQAEEKEMDNSKENPSLLEISEEEVKLTEATSHSETSSNDSEQEAHSSGIDTSNITEKGDTVTLQDLAPSKIATTNGSKLSASAPPFNPGSLLSMSQPYNSVAIRGSYDMRVSNQRTPQPLRILPQSVDSRVPCGPRSTLYYKSGHSFRKKHFYSNSQKAFTSSSNPGSSIMNPHAAEFVPGKALEQQDHSDGSPEAQIPGTEQKEQLQPVMTANDKTTVVLSEERPEIEEVSDEGKNKISKGKDSIQTLQRTELARQILLSFIVRSVKDSLSTTVEAQGTLGSPTQTQTRTNEGNTSNIANTKYGHQANDHGLSKHADKNKDTEGFTVVSKRRKNKQQFANAVNGLYTQQSICT</sequence>
<feature type="compositionally biased region" description="Polar residues" evidence="8">
    <location>
        <begin position="591"/>
        <end position="615"/>
    </location>
</feature>
<feature type="region of interest" description="Disordered" evidence="8">
    <location>
        <begin position="725"/>
        <end position="753"/>
    </location>
</feature>
<evidence type="ECO:0000313" key="11">
    <source>
        <dbReference type="Proteomes" id="UP001055439"/>
    </source>
</evidence>
<dbReference type="FunFam" id="1.25.40.10:FF:000024">
    <property type="entry name" value="Tetratricopeptide repeat (TPR)-like superfamily protein"/>
    <property type="match status" value="1"/>
</dbReference>
<keyword evidence="3" id="KW-0963">Cytoplasm</keyword>
<feature type="domain" description="Clu" evidence="9">
    <location>
        <begin position="1184"/>
        <end position="1456"/>
    </location>
</feature>
<feature type="compositionally biased region" description="Basic residues" evidence="8">
    <location>
        <begin position="999"/>
        <end position="1009"/>
    </location>
</feature>
<evidence type="ECO:0000256" key="5">
    <source>
        <dbReference type="ARBA" id="ARBA00022803"/>
    </source>
</evidence>
<dbReference type="InterPro" id="IPR027523">
    <property type="entry name" value="CLU_prot"/>
</dbReference>
<dbReference type="GO" id="GO:0019750">
    <property type="term" value="P:chloroplast localization"/>
    <property type="evidence" value="ECO:0007669"/>
    <property type="project" value="UniProtKB-ARBA"/>
</dbReference>
<organism evidence="10 11">
    <name type="scientific">Musa troglodytarum</name>
    <name type="common">fe'i banana</name>
    <dbReference type="NCBI Taxonomy" id="320322"/>
    <lineage>
        <taxon>Eukaryota</taxon>
        <taxon>Viridiplantae</taxon>
        <taxon>Streptophyta</taxon>
        <taxon>Embryophyta</taxon>
        <taxon>Tracheophyta</taxon>
        <taxon>Spermatophyta</taxon>
        <taxon>Magnoliopsida</taxon>
        <taxon>Liliopsida</taxon>
        <taxon>Zingiberales</taxon>
        <taxon>Musaceae</taxon>
        <taxon>Musa</taxon>
    </lineage>
</organism>
<dbReference type="OrthoDB" id="1414216at2759"/>
<dbReference type="PROSITE" id="PS51823">
    <property type="entry name" value="CLU"/>
    <property type="match status" value="1"/>
</dbReference>
<evidence type="ECO:0000256" key="8">
    <source>
        <dbReference type="SAM" id="MobiDB-lite"/>
    </source>
</evidence>
<dbReference type="InterPro" id="IPR011990">
    <property type="entry name" value="TPR-like_helical_dom_sf"/>
</dbReference>
<dbReference type="InterPro" id="IPR033646">
    <property type="entry name" value="CLU-central"/>
</dbReference>
<evidence type="ECO:0000256" key="6">
    <source>
        <dbReference type="ARBA" id="ARBA00023242"/>
    </source>
</evidence>
<evidence type="ECO:0000256" key="3">
    <source>
        <dbReference type="ARBA" id="ARBA00022490"/>
    </source>
</evidence>
<feature type="region of interest" description="Disordered" evidence="8">
    <location>
        <begin position="1351"/>
        <end position="1374"/>
    </location>
</feature>
<dbReference type="SUPFAM" id="SSF48452">
    <property type="entry name" value="TPR-like"/>
    <property type="match status" value="3"/>
</dbReference>
<accession>A0A9E7LAL4</accession>
<evidence type="ECO:0000259" key="9">
    <source>
        <dbReference type="PROSITE" id="PS51823"/>
    </source>
</evidence>
<dbReference type="Pfam" id="PF13424">
    <property type="entry name" value="TPR_12"/>
    <property type="match status" value="2"/>
</dbReference>
<protein>
    <submittedName>
        <fullName evidence="10">TPR</fullName>
    </submittedName>
</protein>
<feature type="compositionally biased region" description="Polar residues" evidence="8">
    <location>
        <begin position="2433"/>
        <end position="2444"/>
    </location>
</feature>
<gene>
    <name evidence="10" type="ORF">MUK42_14547</name>
</gene>
<proteinExistence type="predicted"/>
<dbReference type="InterPro" id="IPR028275">
    <property type="entry name" value="CLU_N"/>
</dbReference>
<dbReference type="GO" id="GO:0005829">
    <property type="term" value="C:cytosol"/>
    <property type="evidence" value="ECO:0007669"/>
    <property type="project" value="UniProtKB-SubCell"/>
</dbReference>
<feature type="region of interest" description="Disordered" evidence="8">
    <location>
        <begin position="2502"/>
        <end position="2526"/>
    </location>
</feature>
<evidence type="ECO:0000256" key="2">
    <source>
        <dbReference type="ARBA" id="ARBA00004514"/>
    </source>
</evidence>
<keyword evidence="5 7" id="KW-0802">TPR repeat</keyword>
<feature type="region of interest" description="Disordered" evidence="8">
    <location>
        <begin position="2407"/>
        <end position="2466"/>
    </location>
</feature>
<evidence type="ECO:0000256" key="4">
    <source>
        <dbReference type="ARBA" id="ARBA00022737"/>
    </source>
</evidence>
<keyword evidence="4" id="KW-0677">Repeat</keyword>
<feature type="region of interest" description="Disordered" evidence="8">
    <location>
        <begin position="2003"/>
        <end position="2194"/>
    </location>
</feature>
<feature type="compositionally biased region" description="Low complexity" evidence="8">
    <location>
        <begin position="2118"/>
        <end position="2132"/>
    </location>
</feature>
<feature type="compositionally biased region" description="Basic and acidic residues" evidence="8">
    <location>
        <begin position="1503"/>
        <end position="1518"/>
    </location>
</feature>
<dbReference type="SMART" id="SM00028">
    <property type="entry name" value="TPR"/>
    <property type="match status" value="6"/>
</dbReference>
<keyword evidence="6" id="KW-0539">Nucleus</keyword>
<dbReference type="Gene3D" id="1.25.40.10">
    <property type="entry name" value="Tetratricopeptide repeat domain"/>
    <property type="match status" value="3"/>
</dbReference>
<evidence type="ECO:0000256" key="1">
    <source>
        <dbReference type="ARBA" id="ARBA00004123"/>
    </source>
</evidence>
<dbReference type="Proteomes" id="UP001055439">
    <property type="component" value="Chromosome 9"/>
</dbReference>
<feature type="compositionally biased region" description="Polar residues" evidence="8">
    <location>
        <begin position="2164"/>
        <end position="2177"/>
    </location>
</feature>
<dbReference type="PROSITE" id="PS50005">
    <property type="entry name" value="TPR"/>
    <property type="match status" value="1"/>
</dbReference>
<dbReference type="PANTHER" id="PTHR12601">
    <property type="entry name" value="EUKARYOTIC TRANSLATION INITIATION FACTOR 3 SUBUNIT EIF-3"/>
    <property type="match status" value="1"/>
</dbReference>
<feature type="compositionally biased region" description="Basic and acidic residues" evidence="8">
    <location>
        <begin position="2045"/>
        <end position="2070"/>
    </location>
</feature>
<dbReference type="CDD" id="cd15466">
    <property type="entry name" value="CLU-central"/>
    <property type="match status" value="1"/>
</dbReference>